<dbReference type="Proteomes" id="UP000299102">
    <property type="component" value="Unassembled WGS sequence"/>
</dbReference>
<organism evidence="1 2">
    <name type="scientific">Eumeta variegata</name>
    <name type="common">Bagworm moth</name>
    <name type="synonym">Eumeta japonica</name>
    <dbReference type="NCBI Taxonomy" id="151549"/>
    <lineage>
        <taxon>Eukaryota</taxon>
        <taxon>Metazoa</taxon>
        <taxon>Ecdysozoa</taxon>
        <taxon>Arthropoda</taxon>
        <taxon>Hexapoda</taxon>
        <taxon>Insecta</taxon>
        <taxon>Pterygota</taxon>
        <taxon>Neoptera</taxon>
        <taxon>Endopterygota</taxon>
        <taxon>Lepidoptera</taxon>
        <taxon>Glossata</taxon>
        <taxon>Ditrysia</taxon>
        <taxon>Tineoidea</taxon>
        <taxon>Psychidae</taxon>
        <taxon>Oiketicinae</taxon>
        <taxon>Eumeta</taxon>
    </lineage>
</organism>
<dbReference type="EMBL" id="BGZK01001697">
    <property type="protein sequence ID" value="GBP84773.1"/>
    <property type="molecule type" value="Genomic_DNA"/>
</dbReference>
<evidence type="ECO:0000313" key="1">
    <source>
        <dbReference type="EMBL" id="GBP84773.1"/>
    </source>
</evidence>
<dbReference type="AlphaFoldDB" id="A0A4C1ZC86"/>
<dbReference type="OrthoDB" id="7515526at2759"/>
<keyword evidence="2" id="KW-1185">Reference proteome</keyword>
<name>A0A4C1ZC86_EUMVA</name>
<evidence type="ECO:0000313" key="2">
    <source>
        <dbReference type="Proteomes" id="UP000299102"/>
    </source>
</evidence>
<sequence>MGRFNRYVIVIGVVTGVIAECRSNHQVLSSESTPRRALEWRPLARTRRAPPAALYFGEHSNARRSAPRHNDQLLLSHELMAKPPQHTCSTLVTLSSFKTHRSLTSLFLHLSFKETPQILRIDRISTAYIIINSLTWM</sequence>
<proteinExistence type="predicted"/>
<comment type="caution">
    <text evidence="1">The sequence shown here is derived from an EMBL/GenBank/DDBJ whole genome shotgun (WGS) entry which is preliminary data.</text>
</comment>
<gene>
    <name evidence="1" type="ORF">EVAR_66528_1</name>
</gene>
<accession>A0A4C1ZC86</accession>
<protein>
    <submittedName>
        <fullName evidence="1">Uncharacterized protein</fullName>
    </submittedName>
</protein>
<reference evidence="1 2" key="1">
    <citation type="journal article" date="2019" name="Commun. Biol.">
        <title>The bagworm genome reveals a unique fibroin gene that provides high tensile strength.</title>
        <authorList>
            <person name="Kono N."/>
            <person name="Nakamura H."/>
            <person name="Ohtoshi R."/>
            <person name="Tomita M."/>
            <person name="Numata K."/>
            <person name="Arakawa K."/>
        </authorList>
    </citation>
    <scope>NUCLEOTIDE SEQUENCE [LARGE SCALE GENOMIC DNA]</scope>
</reference>